<proteinExistence type="predicted"/>
<organism evidence="2 3">
    <name type="scientific">Thermosipho affectus</name>
    <dbReference type="NCBI Taxonomy" id="660294"/>
    <lineage>
        <taxon>Bacteria</taxon>
        <taxon>Thermotogati</taxon>
        <taxon>Thermotogota</taxon>
        <taxon>Thermotogae</taxon>
        <taxon>Thermotogales</taxon>
        <taxon>Fervidobacteriaceae</taxon>
        <taxon>Thermosipho</taxon>
    </lineage>
</organism>
<evidence type="ECO:0000313" key="3">
    <source>
        <dbReference type="Proteomes" id="UP000242616"/>
    </source>
</evidence>
<dbReference type="InterPro" id="IPR040836">
    <property type="entry name" value="SAVED"/>
</dbReference>
<dbReference type="Pfam" id="PF18145">
    <property type="entry name" value="SAVED"/>
    <property type="match status" value="1"/>
</dbReference>
<protein>
    <recommendedName>
        <fullName evidence="1">SMODS-associated and fused to various effectors domain-containing protein</fullName>
    </recommendedName>
</protein>
<comment type="caution">
    <text evidence="2">The sequence shown here is derived from an EMBL/GenBank/DDBJ whole genome shotgun (WGS) entry which is preliminary data.</text>
</comment>
<keyword evidence="3" id="KW-1185">Reference proteome</keyword>
<gene>
    <name evidence="2" type="ORF">XJ44_00595</name>
</gene>
<dbReference type="EMBL" id="LBFC01000002">
    <property type="protein sequence ID" value="ONN28077.1"/>
    <property type="molecule type" value="Genomic_DNA"/>
</dbReference>
<reference evidence="2 3" key="1">
    <citation type="submission" date="2015-06" db="EMBL/GenBank/DDBJ databases">
        <title>Genome sequencing of Thermotogales isolates from hydrothermal vents.</title>
        <authorList>
            <person name="Haverkamp T.H."/>
            <person name="Kublanov I.V."/>
            <person name="Nesbo C.L."/>
        </authorList>
    </citation>
    <scope>NUCLEOTIDE SEQUENCE [LARGE SCALE GENOMIC DNA]</scope>
    <source>
        <strain evidence="3">ik275mar</strain>
    </source>
</reference>
<accession>A0ABX3INH4</accession>
<evidence type="ECO:0000313" key="2">
    <source>
        <dbReference type="EMBL" id="ONN28077.1"/>
    </source>
</evidence>
<dbReference type="NCBIfam" id="NF033611">
    <property type="entry name" value="SAVED"/>
    <property type="match status" value="1"/>
</dbReference>
<dbReference type="Proteomes" id="UP000242616">
    <property type="component" value="Unassembled WGS sequence"/>
</dbReference>
<dbReference type="RefSeq" id="WP_077197729.1">
    <property type="nucleotide sequence ID" value="NZ_LBFC01000002.1"/>
</dbReference>
<evidence type="ECO:0000259" key="1">
    <source>
        <dbReference type="Pfam" id="PF18145"/>
    </source>
</evidence>
<feature type="domain" description="SMODS-associated and fused to various effectors" evidence="1">
    <location>
        <begin position="280"/>
        <end position="472"/>
    </location>
</feature>
<sequence>MYINILKQNIEDFVLLVKKDLISLNEAVDSYLKCEDFPQKSFVLYEIIKKILETKKTSSIELLIKLLNDDLTVLNLYRNGYNEVRFPIVNDSGNGKIARAIVFKNEKTYVNLEGFTDKIKNIENIVQKNLGVIFDSHFTGNSFMLAITMGGLTSKIPKNVAFTGEVDSDGSILKNIRNLHFKESVCERENLKLISALDVNNVFELKDFFEAKEYHVPVLFVFQKRDEEFVDNSYEKLKEKVGEKFPLNFVDIFEKLYDFKKTYVSDEIKNNEWKKVLKDARKVLNSIISNNGIPHISIVGPVAMAMALGVTLGTHNKLVFYHHQNGEYHRVLDLTDNVRKVKSITEDYRFVKYTVEGEGEDCSYVIYLASHNPIQDVRKFLLNNNISSKIIFIEYKNGKGNIKPGDWTKIVSEIMSITQNVRSCTGCENVHFFISAPLPIAFGLGMAYGDFSKGGIYQLDKETGSYIKAFEIENIRRDWI</sequence>
<name>A0ABX3INH4_9BACT</name>